<accession>A0A382EJM5</accession>
<organism evidence="1">
    <name type="scientific">marine metagenome</name>
    <dbReference type="NCBI Taxonomy" id="408172"/>
    <lineage>
        <taxon>unclassified sequences</taxon>
        <taxon>metagenomes</taxon>
        <taxon>ecological metagenomes</taxon>
    </lineage>
</organism>
<dbReference type="SMART" id="SM01425">
    <property type="entry name" value="EsV_1_7"/>
    <property type="match status" value="2"/>
</dbReference>
<dbReference type="EMBL" id="UINC01044770">
    <property type="protein sequence ID" value="SVB50665.1"/>
    <property type="molecule type" value="Genomic_DNA"/>
</dbReference>
<dbReference type="Pfam" id="PF19114">
    <property type="entry name" value="EsV_1_7_cys"/>
    <property type="match status" value="3"/>
</dbReference>
<gene>
    <name evidence="1" type="ORF">METZ01_LOCUS203519</name>
</gene>
<protein>
    <submittedName>
        <fullName evidence="1">Uncharacterized protein</fullName>
    </submittedName>
</protein>
<sequence>MPKLCEFENCRKQASYSYFFQKPERCKDHKEDRKKQYSICRCGNTRPIYGLPTDKRPSYCIKCKNDKMINISTKKCLENKCIKQPSFNFKGKKIGLYCKNHAKENMIYITYNGCREN</sequence>
<proteinExistence type="predicted"/>
<name>A0A382EJM5_9ZZZZ</name>
<dbReference type="InterPro" id="IPR043822">
    <property type="entry name" value="EsV_1_7_cys"/>
</dbReference>
<reference evidence="1" key="1">
    <citation type="submission" date="2018-05" db="EMBL/GenBank/DDBJ databases">
        <authorList>
            <person name="Lanie J.A."/>
            <person name="Ng W.-L."/>
            <person name="Kazmierczak K.M."/>
            <person name="Andrzejewski T.M."/>
            <person name="Davidsen T.M."/>
            <person name="Wayne K.J."/>
            <person name="Tettelin H."/>
            <person name="Glass J.I."/>
            <person name="Rusch D."/>
            <person name="Podicherti R."/>
            <person name="Tsui H.-C.T."/>
            <person name="Winkler M.E."/>
        </authorList>
    </citation>
    <scope>NUCLEOTIDE SEQUENCE</scope>
</reference>
<feature type="non-terminal residue" evidence="1">
    <location>
        <position position="117"/>
    </location>
</feature>
<evidence type="ECO:0000313" key="1">
    <source>
        <dbReference type="EMBL" id="SVB50665.1"/>
    </source>
</evidence>
<dbReference type="AlphaFoldDB" id="A0A382EJM5"/>